<organism evidence="12 13">
    <name type="scientific">Igneacidithiobacillus copahuensis</name>
    <dbReference type="NCBI Taxonomy" id="2724909"/>
    <lineage>
        <taxon>Bacteria</taxon>
        <taxon>Pseudomonadati</taxon>
        <taxon>Pseudomonadota</taxon>
        <taxon>Acidithiobacillia</taxon>
        <taxon>Acidithiobacillales</taxon>
        <taxon>Acidithiobacillaceae</taxon>
        <taxon>Igneacidithiobacillus</taxon>
    </lineage>
</organism>
<gene>
    <name evidence="12" type="ORF">HFQ13_04260</name>
</gene>
<dbReference type="SUPFAM" id="SSF53738">
    <property type="entry name" value="Phosphoglucomutase, first 3 domains"/>
    <property type="match status" value="3"/>
</dbReference>
<dbReference type="Pfam" id="PF02878">
    <property type="entry name" value="PGM_PMM_I"/>
    <property type="match status" value="1"/>
</dbReference>
<evidence type="ECO:0000256" key="7">
    <source>
        <dbReference type="RuleBase" id="RU004326"/>
    </source>
</evidence>
<evidence type="ECO:0000256" key="5">
    <source>
        <dbReference type="ARBA" id="ARBA00022842"/>
    </source>
</evidence>
<evidence type="ECO:0000256" key="3">
    <source>
        <dbReference type="ARBA" id="ARBA00022553"/>
    </source>
</evidence>
<dbReference type="PANTHER" id="PTHR42946">
    <property type="entry name" value="PHOSPHOHEXOSE MUTASE"/>
    <property type="match status" value="1"/>
</dbReference>
<dbReference type="Pfam" id="PF00408">
    <property type="entry name" value="PGM_PMM_IV"/>
    <property type="match status" value="1"/>
</dbReference>
<evidence type="ECO:0000256" key="4">
    <source>
        <dbReference type="ARBA" id="ARBA00022723"/>
    </source>
</evidence>
<feature type="domain" description="Alpha-D-phosphohexomutase alpha/beta/alpha" evidence="10">
    <location>
        <begin position="160"/>
        <end position="257"/>
    </location>
</feature>
<feature type="domain" description="Alpha-D-phosphohexomutase alpha/beta/alpha" evidence="9">
    <location>
        <begin position="3"/>
        <end position="129"/>
    </location>
</feature>
<evidence type="ECO:0000259" key="10">
    <source>
        <dbReference type="Pfam" id="PF02879"/>
    </source>
</evidence>
<dbReference type="CDD" id="cd03088">
    <property type="entry name" value="ManB"/>
    <property type="match status" value="1"/>
</dbReference>
<evidence type="ECO:0000256" key="1">
    <source>
        <dbReference type="ARBA" id="ARBA00001946"/>
    </source>
</evidence>
<evidence type="ECO:0000313" key="12">
    <source>
        <dbReference type="EMBL" id="MBU2787432.1"/>
    </source>
</evidence>
<dbReference type="Proteomes" id="UP001197378">
    <property type="component" value="Unassembled WGS sequence"/>
</dbReference>
<evidence type="ECO:0000259" key="11">
    <source>
        <dbReference type="Pfam" id="PF02880"/>
    </source>
</evidence>
<reference evidence="12" key="1">
    <citation type="journal article" date="2021" name="ISME J.">
        <title>Genomic evolution of the class Acidithiobacillia: deep-branching Proteobacteria living in extreme acidic conditions.</title>
        <authorList>
            <person name="Moya-Beltran A."/>
            <person name="Beard S."/>
            <person name="Rojas-Villalobos C."/>
            <person name="Issotta F."/>
            <person name="Gallardo Y."/>
            <person name="Ulloa R."/>
            <person name="Giaveno A."/>
            <person name="Degli Esposti M."/>
            <person name="Johnson D.B."/>
            <person name="Quatrini R."/>
        </authorList>
    </citation>
    <scope>NUCLEOTIDE SEQUENCE</scope>
    <source>
        <strain evidence="12">VAN18-1</strain>
    </source>
</reference>
<proteinExistence type="inferred from homology"/>
<dbReference type="GO" id="GO:0000287">
    <property type="term" value="F:magnesium ion binding"/>
    <property type="evidence" value="ECO:0007669"/>
    <property type="project" value="InterPro"/>
</dbReference>
<dbReference type="GO" id="GO:0004615">
    <property type="term" value="F:phosphomannomutase activity"/>
    <property type="evidence" value="ECO:0007669"/>
    <property type="project" value="TreeGrafter"/>
</dbReference>
<comment type="cofactor">
    <cofactor evidence="1">
        <name>Mg(2+)</name>
        <dbReference type="ChEBI" id="CHEBI:18420"/>
    </cofactor>
</comment>
<dbReference type="InterPro" id="IPR050060">
    <property type="entry name" value="Phosphoglucosamine_mutase"/>
</dbReference>
<comment type="similarity">
    <text evidence="2 7">Belongs to the phosphohexose mutase family.</text>
</comment>
<dbReference type="PROSITE" id="PS00710">
    <property type="entry name" value="PGM_PMM"/>
    <property type="match status" value="1"/>
</dbReference>
<dbReference type="GO" id="GO:0005975">
    <property type="term" value="P:carbohydrate metabolic process"/>
    <property type="evidence" value="ECO:0007669"/>
    <property type="project" value="InterPro"/>
</dbReference>
<keyword evidence="3" id="KW-0597">Phosphoprotein</keyword>
<dbReference type="PANTHER" id="PTHR42946:SF1">
    <property type="entry name" value="PHOSPHOGLUCOMUTASE (ALPHA-D-GLUCOSE-1,6-BISPHOSPHATE-DEPENDENT)"/>
    <property type="match status" value="1"/>
</dbReference>
<dbReference type="InterPro" id="IPR016055">
    <property type="entry name" value="A-D-PHexomutase_a/b/a-I/II/III"/>
</dbReference>
<keyword evidence="4 7" id="KW-0479">Metal-binding</keyword>
<feature type="domain" description="Alpha-D-phosphohexomutase alpha/beta/alpha" evidence="11">
    <location>
        <begin position="262"/>
        <end position="381"/>
    </location>
</feature>
<protein>
    <submittedName>
        <fullName evidence="12">Phosphomannomutase</fullName>
    </submittedName>
</protein>
<name>A0AAE3CJ56_9PROT</name>
<dbReference type="InterPro" id="IPR005845">
    <property type="entry name" value="A-D-PHexomutase_a/b/a-II"/>
</dbReference>
<dbReference type="InterPro" id="IPR005843">
    <property type="entry name" value="A-D-PHexomutase_C"/>
</dbReference>
<dbReference type="InterPro" id="IPR005846">
    <property type="entry name" value="A-D-PHexomutase_a/b/a-III"/>
</dbReference>
<sequence length="482" mass="52070">MAAFGTSGLRGLVTELTDAVVLGYVSAFLGYLQTLGEFAPGAEVFLAGDLRPSTSAILEAAWQGVLEAGGTPRYLGRIPSPALAFAGFQAGVSSLMVTGSHIPFDRNGIKFNRPKAELSKADEAGILRALPSPDPEKFTPAGALRQRSQLPDAEEFGLDQYRRRYLDFFVGQPLRNWRIGVYQHSGVARDLLPELLQALGAETVLLGRSEKFVPMDTEALRPEDRILAERWVAEHGLQALLSTDGDADRPMLADETGAWWRGDQLGQICAALLGTDGVVTPISSNTGLERSGKFPRTLRTRIGSPYVIAGMDQLLAEGCARVMGYEANGGFLLASTLREVGRRLEPLPTRDAILPMLAALIAAAQAGAPLSSLLQELPQRYTSSDRVQNFPTERSRELLSRYQEEGGNLAAFDEDFSGLGFVGTAMDLTDGVRVQSDADEILHLRPSGNAPELRCYVEAATAERADALLAAAMQRLHSWKSV</sequence>
<evidence type="ECO:0000256" key="2">
    <source>
        <dbReference type="ARBA" id="ARBA00010231"/>
    </source>
</evidence>
<feature type="domain" description="Alpha-D-phosphohexomutase C-terminal" evidence="8">
    <location>
        <begin position="428"/>
        <end position="471"/>
    </location>
</feature>
<keyword evidence="13" id="KW-1185">Reference proteome</keyword>
<evidence type="ECO:0000259" key="9">
    <source>
        <dbReference type="Pfam" id="PF02878"/>
    </source>
</evidence>
<dbReference type="InterPro" id="IPR016066">
    <property type="entry name" value="A-D-PHexomutase_CS"/>
</dbReference>
<evidence type="ECO:0000259" key="8">
    <source>
        <dbReference type="Pfam" id="PF00408"/>
    </source>
</evidence>
<evidence type="ECO:0000256" key="6">
    <source>
        <dbReference type="ARBA" id="ARBA00023235"/>
    </source>
</evidence>
<dbReference type="EMBL" id="JAAXYO010000039">
    <property type="protein sequence ID" value="MBU2787432.1"/>
    <property type="molecule type" value="Genomic_DNA"/>
</dbReference>
<dbReference type="SUPFAM" id="SSF55957">
    <property type="entry name" value="Phosphoglucomutase, C-terminal domain"/>
    <property type="match status" value="1"/>
</dbReference>
<dbReference type="InterPro" id="IPR005844">
    <property type="entry name" value="A-D-PHexomutase_a/b/a-I"/>
</dbReference>
<dbReference type="Gene3D" id="3.30.310.50">
    <property type="entry name" value="Alpha-D-phosphohexomutase, C-terminal domain"/>
    <property type="match status" value="1"/>
</dbReference>
<dbReference type="Pfam" id="PF02879">
    <property type="entry name" value="PGM_PMM_II"/>
    <property type="match status" value="1"/>
</dbReference>
<dbReference type="InterPro" id="IPR036900">
    <property type="entry name" value="A-D-PHexomutase_C_sf"/>
</dbReference>
<evidence type="ECO:0000313" key="13">
    <source>
        <dbReference type="Proteomes" id="UP001197378"/>
    </source>
</evidence>
<keyword evidence="6" id="KW-0413">Isomerase</keyword>
<dbReference type="RefSeq" id="WP_215871999.1">
    <property type="nucleotide sequence ID" value="NZ_JAAXYO010000039.1"/>
</dbReference>
<comment type="caution">
    <text evidence="12">The sequence shown here is derived from an EMBL/GenBank/DDBJ whole genome shotgun (WGS) entry which is preliminary data.</text>
</comment>
<dbReference type="Gene3D" id="3.40.120.10">
    <property type="entry name" value="Alpha-D-Glucose-1,6-Bisphosphate, subunit A, domain 3"/>
    <property type="match status" value="3"/>
</dbReference>
<dbReference type="Pfam" id="PF02880">
    <property type="entry name" value="PGM_PMM_III"/>
    <property type="match status" value="1"/>
</dbReference>
<accession>A0AAE3CJ56</accession>
<dbReference type="AlphaFoldDB" id="A0AAE3CJ56"/>
<keyword evidence="5 7" id="KW-0460">Magnesium</keyword>